<dbReference type="AlphaFoldDB" id="B8DIP9"/>
<organism evidence="1">
    <name type="scientific">Nitratidesulfovibrio vulgaris (strain DSM 19637 / Miyazaki F)</name>
    <name type="common">Desulfovibrio vulgaris</name>
    <dbReference type="NCBI Taxonomy" id="883"/>
    <lineage>
        <taxon>Bacteria</taxon>
        <taxon>Pseudomonadati</taxon>
        <taxon>Thermodesulfobacteriota</taxon>
        <taxon>Desulfovibrionia</taxon>
        <taxon>Desulfovibrionales</taxon>
        <taxon>Desulfovibrionaceae</taxon>
        <taxon>Nitratidesulfovibrio</taxon>
    </lineage>
</organism>
<dbReference type="eggNOG" id="ENOG50317Z8">
    <property type="taxonomic scope" value="Bacteria"/>
</dbReference>
<dbReference type="KEGG" id="dvm:DvMF_2406"/>
<dbReference type="HOGENOM" id="CLU_394692_0_0_7"/>
<evidence type="ECO:0000313" key="1">
    <source>
        <dbReference type="EMBL" id="ACL09347.1"/>
    </source>
</evidence>
<name>B8DIP9_NITV9</name>
<dbReference type="STRING" id="883.DvMF_2406"/>
<sequence length="704" mass="74431">MVGDLQVLGRMHASLEAIGNEHVGAQGDDVVASTRGAFGRAVNWMRSAFGGAGERANRGVVGNLVAQLRAAHVSDAALDVAQRLLSAQAAPGKPLSGRVAAQVLDTVIKWTSEEQAQSANLDINITGLQDRLAGEFDTIFTQRYTRFGMGDVAPAAEDRGAIMDAFRTKCRQWGERHGMHAPGIAEAREMLGDACRMRGLARLDASLAARLEEVGGHATPDAPLCQRLRTAMQARGMEFDFAPADLDKLHSRLKAKFETSFKIVNTHPPTAEEAVAAADKVVGAFLDSLQVIDDAPLSAEQKAAARTMVLSAPFTINTAMAQALCECLPQVSQAVGQLVAGGQNAQAIATTLRAITNATAQAVEIPNGDPMRPALRPGLEGADEVTAVRAFAIGAGLQLAGATTREGAQALLDGFSQIGSEFQACRFALAQSDPGDRRRANDTEAAVHVLDTLIRTAGVRGVDRSLLLEMPGVGQLNMAQVRAAIPANVHGVGRMETQPQVDTALLGQQVAAEMTKEAARHGNSLPIANVSQEFQQHYLSKFGADFLKDFFRNGIMLDGHQYGATGTQDPAAMAQALRDFADAFPSIDMAADISRSLHQGVVPMVLTGLSSQPGAQGMTMAVLTGQGTRLAEGNRISLATRQDGSYTATVAINMQYGEFDPEGLPAPGMGMCVELQMSMRAGEGNVTVQPGDCDVVFSQNQWGR</sequence>
<accession>B8DIP9</accession>
<proteinExistence type="predicted"/>
<protein>
    <submittedName>
        <fullName evidence="1">Uncharacterized protein</fullName>
    </submittedName>
</protein>
<gene>
    <name evidence="1" type="ordered locus">DvMF_2406</name>
</gene>
<dbReference type="OrthoDB" id="5460809at2"/>
<reference evidence="1" key="1">
    <citation type="submission" date="2008-10" db="EMBL/GenBank/DDBJ databases">
        <title>Complete sequence of Desulfovibrio vulgaris str. 'Miyazaki F'.</title>
        <authorList>
            <person name="Lucas S."/>
            <person name="Copeland A."/>
            <person name="Lapidus A."/>
            <person name="Glavina del Rio T."/>
            <person name="Dalin E."/>
            <person name="Tice H."/>
            <person name="Bruce D."/>
            <person name="Goodwin L."/>
            <person name="Pitluck S."/>
            <person name="Sims D."/>
            <person name="Brettin T."/>
            <person name="Detter J.C."/>
            <person name="Han C."/>
            <person name="Larimer F."/>
            <person name="Land M."/>
            <person name="Hauser L."/>
            <person name="Kyrpides N."/>
            <person name="Mikhailova N."/>
            <person name="Hazen T.C."/>
            <person name="Richardson P."/>
        </authorList>
    </citation>
    <scope>NUCLEOTIDE SEQUENCE</scope>
    <source>
        <strain evidence="1">Miyazaki F</strain>
    </source>
</reference>
<dbReference type="EMBL" id="CP001197">
    <property type="protein sequence ID" value="ACL09347.1"/>
    <property type="molecule type" value="Genomic_DNA"/>
</dbReference>